<keyword evidence="2" id="KW-1185">Reference proteome</keyword>
<reference evidence="1 2" key="1">
    <citation type="journal article" date="2018" name="Nat. Genet.">
        <title>The Rosa genome provides new insights in the design of modern roses.</title>
        <authorList>
            <person name="Bendahmane M."/>
        </authorList>
    </citation>
    <scope>NUCLEOTIDE SEQUENCE [LARGE SCALE GENOMIC DNA]</scope>
    <source>
        <strain evidence="2">cv. Old Blush</strain>
    </source>
</reference>
<organism evidence="1 2">
    <name type="scientific">Rosa chinensis</name>
    <name type="common">China rose</name>
    <dbReference type="NCBI Taxonomy" id="74649"/>
    <lineage>
        <taxon>Eukaryota</taxon>
        <taxon>Viridiplantae</taxon>
        <taxon>Streptophyta</taxon>
        <taxon>Embryophyta</taxon>
        <taxon>Tracheophyta</taxon>
        <taxon>Spermatophyta</taxon>
        <taxon>Magnoliopsida</taxon>
        <taxon>eudicotyledons</taxon>
        <taxon>Gunneridae</taxon>
        <taxon>Pentapetalae</taxon>
        <taxon>rosids</taxon>
        <taxon>fabids</taxon>
        <taxon>Rosales</taxon>
        <taxon>Rosaceae</taxon>
        <taxon>Rosoideae</taxon>
        <taxon>Rosoideae incertae sedis</taxon>
        <taxon>Rosa</taxon>
    </lineage>
</organism>
<evidence type="ECO:0000313" key="2">
    <source>
        <dbReference type="Proteomes" id="UP000238479"/>
    </source>
</evidence>
<protein>
    <submittedName>
        <fullName evidence="1">Uncharacterized protein</fullName>
    </submittedName>
</protein>
<dbReference type="EMBL" id="PDCK01000045">
    <property type="protein sequence ID" value="PRQ17826.1"/>
    <property type="molecule type" value="Genomic_DNA"/>
</dbReference>
<evidence type="ECO:0000313" key="1">
    <source>
        <dbReference type="EMBL" id="PRQ17826.1"/>
    </source>
</evidence>
<dbReference type="AlphaFoldDB" id="A0A2P6P7C8"/>
<name>A0A2P6P7C8_ROSCH</name>
<gene>
    <name evidence="1" type="ORF">RchiOBHm_Chr7g0199201</name>
</gene>
<proteinExistence type="predicted"/>
<dbReference type="Gramene" id="PRQ17826">
    <property type="protein sequence ID" value="PRQ17826"/>
    <property type="gene ID" value="RchiOBHm_Chr7g0199201"/>
</dbReference>
<comment type="caution">
    <text evidence="1">The sequence shown here is derived from an EMBL/GenBank/DDBJ whole genome shotgun (WGS) entry which is preliminary data.</text>
</comment>
<sequence>MGSLTHSRPKKQNKTLMGSKVTLVTIRIIGLQHNLLLNNKKCGPSPTIV</sequence>
<dbReference type="Proteomes" id="UP000238479">
    <property type="component" value="Chromosome 7"/>
</dbReference>
<accession>A0A2P6P7C8</accession>